<evidence type="ECO:0000313" key="2">
    <source>
        <dbReference type="EMBL" id="GAA3705383.1"/>
    </source>
</evidence>
<dbReference type="Proteomes" id="UP001501468">
    <property type="component" value="Unassembled WGS sequence"/>
</dbReference>
<organism evidence="2 3">
    <name type="scientific">Terrabacter ginsenosidimutans</name>
    <dbReference type="NCBI Taxonomy" id="490575"/>
    <lineage>
        <taxon>Bacteria</taxon>
        <taxon>Bacillati</taxon>
        <taxon>Actinomycetota</taxon>
        <taxon>Actinomycetes</taxon>
        <taxon>Micrococcales</taxon>
        <taxon>Intrasporangiaceae</taxon>
        <taxon>Terrabacter</taxon>
    </lineage>
</organism>
<dbReference type="EMBL" id="BAABDC010000003">
    <property type="protein sequence ID" value="GAA3705383.1"/>
    <property type="molecule type" value="Genomic_DNA"/>
</dbReference>
<dbReference type="SUPFAM" id="SSF52141">
    <property type="entry name" value="Uracil-DNA glycosylase-like"/>
    <property type="match status" value="1"/>
</dbReference>
<evidence type="ECO:0000313" key="3">
    <source>
        <dbReference type="Proteomes" id="UP001501468"/>
    </source>
</evidence>
<reference evidence="3" key="1">
    <citation type="journal article" date="2019" name="Int. J. Syst. Evol. Microbiol.">
        <title>The Global Catalogue of Microorganisms (GCM) 10K type strain sequencing project: providing services to taxonomists for standard genome sequencing and annotation.</title>
        <authorList>
            <consortium name="The Broad Institute Genomics Platform"/>
            <consortium name="The Broad Institute Genome Sequencing Center for Infectious Disease"/>
            <person name="Wu L."/>
            <person name="Ma J."/>
        </authorList>
    </citation>
    <scope>NUCLEOTIDE SEQUENCE [LARGE SCALE GENOMIC DNA]</scope>
    <source>
        <strain evidence="3">JCM 17125</strain>
    </source>
</reference>
<evidence type="ECO:0000259" key="1">
    <source>
        <dbReference type="Pfam" id="PF03167"/>
    </source>
</evidence>
<accession>A0ABP7DJQ3</accession>
<dbReference type="Pfam" id="PF03167">
    <property type="entry name" value="UDG"/>
    <property type="match status" value="1"/>
</dbReference>
<comment type="caution">
    <text evidence="2">The sequence shown here is derived from an EMBL/GenBank/DDBJ whole genome shotgun (WGS) entry which is preliminary data.</text>
</comment>
<gene>
    <name evidence="2" type="ORF">GCM10022399_22650</name>
</gene>
<protein>
    <submittedName>
        <fullName evidence="2">Uracil-DNA glycosylase</fullName>
    </submittedName>
</protein>
<keyword evidence="3" id="KW-1185">Reference proteome</keyword>
<dbReference type="RefSeq" id="WP_344946015.1">
    <property type="nucleotide sequence ID" value="NZ_BAABDC010000003.1"/>
</dbReference>
<proteinExistence type="predicted"/>
<name>A0ABP7DJQ3_9MICO</name>
<feature type="domain" description="Uracil-DNA glycosylase-like" evidence="1">
    <location>
        <begin position="48"/>
        <end position="150"/>
    </location>
</feature>
<dbReference type="Gene3D" id="3.40.470.10">
    <property type="entry name" value="Uracil-DNA glycosylase-like domain"/>
    <property type="match status" value="1"/>
</dbReference>
<dbReference type="InterPro" id="IPR005122">
    <property type="entry name" value="Uracil-DNA_glycosylase-like"/>
</dbReference>
<sequence>MAAVHQSCVGYGAEPFASLVADYPGEEVYPSADFRTEWGPIFHRGRLDGSARVLVLGQDPATHEAISRRILVGEAGQRVQGLLAKVGVDTAYVMVNVYLYSVFGQAAGTRHAKDEQIAAYRHRWLDALLVGTGVTAVVALGDLAATAYRLWAPTRPDTAASLHLAAIRHPTYPEGSARASGKPLAETTAALLANWNEHLADLAAHVTPEGPTDLTPYAATWGPTDLAPIPEVDLPPGAPAWWRDVDAWATRSGADPQTKRATISVVVPKGARSWPAL</sequence>
<dbReference type="InterPro" id="IPR036895">
    <property type="entry name" value="Uracil-DNA_glycosylase-like_sf"/>
</dbReference>
<dbReference type="CDD" id="cd10034">
    <property type="entry name" value="UDG_BdiUng_like"/>
    <property type="match status" value="1"/>
</dbReference>